<keyword evidence="18" id="KW-1185">Reference proteome</keyword>
<evidence type="ECO:0000256" key="7">
    <source>
        <dbReference type="ARBA" id="ARBA00023077"/>
    </source>
</evidence>
<dbReference type="Pfam" id="PF07715">
    <property type="entry name" value="Plug"/>
    <property type="match status" value="1"/>
</dbReference>
<evidence type="ECO:0000313" key="17">
    <source>
        <dbReference type="EMBL" id="TDQ36521.1"/>
    </source>
</evidence>
<evidence type="ECO:0000313" key="18">
    <source>
        <dbReference type="Proteomes" id="UP000294575"/>
    </source>
</evidence>
<dbReference type="InterPro" id="IPR037066">
    <property type="entry name" value="Plug_dom_sf"/>
</dbReference>
<dbReference type="GO" id="GO:0009279">
    <property type="term" value="C:cell outer membrane"/>
    <property type="evidence" value="ECO:0007669"/>
    <property type="project" value="UniProtKB-SubCell"/>
</dbReference>
<protein>
    <submittedName>
        <fullName evidence="17">Outer membrane receptor for ferrienterochelin and colicins</fullName>
    </submittedName>
</protein>
<dbReference type="Proteomes" id="UP000294575">
    <property type="component" value="Unassembled WGS sequence"/>
</dbReference>
<evidence type="ECO:0000256" key="1">
    <source>
        <dbReference type="ARBA" id="ARBA00004571"/>
    </source>
</evidence>
<dbReference type="GO" id="GO:0044718">
    <property type="term" value="P:siderophore transmembrane transport"/>
    <property type="evidence" value="ECO:0007669"/>
    <property type="project" value="TreeGrafter"/>
</dbReference>
<dbReference type="Gene3D" id="2.40.170.20">
    <property type="entry name" value="TonB-dependent receptor, beta-barrel domain"/>
    <property type="match status" value="1"/>
</dbReference>
<evidence type="ECO:0000256" key="6">
    <source>
        <dbReference type="ARBA" id="ARBA00023065"/>
    </source>
</evidence>
<reference evidence="17 18" key="1">
    <citation type="submission" date="2019-03" db="EMBL/GenBank/DDBJ databases">
        <title>Genomic Encyclopedia of Type Strains, Phase IV (KMG-IV): sequencing the most valuable type-strain genomes for metagenomic binning, comparative biology and taxonomic classification.</title>
        <authorList>
            <person name="Goeker M."/>
        </authorList>
    </citation>
    <scope>NUCLEOTIDE SEQUENCE [LARGE SCALE GENOMIC DNA]</scope>
    <source>
        <strain evidence="17 18">DSM 28679</strain>
    </source>
</reference>
<keyword evidence="7 12" id="KW-0798">TonB box</keyword>
<organism evidence="17 18">
    <name type="scientific">Thiopseudomonas denitrificans</name>
    <dbReference type="NCBI Taxonomy" id="1501432"/>
    <lineage>
        <taxon>Bacteria</taxon>
        <taxon>Pseudomonadati</taxon>
        <taxon>Pseudomonadota</taxon>
        <taxon>Gammaproteobacteria</taxon>
        <taxon>Pseudomonadales</taxon>
        <taxon>Pseudomonadaceae</taxon>
        <taxon>Thiopseudomonas</taxon>
    </lineage>
</organism>
<evidence type="ECO:0000256" key="3">
    <source>
        <dbReference type="ARBA" id="ARBA00022452"/>
    </source>
</evidence>
<dbReference type="EMBL" id="SNYK01000012">
    <property type="protein sequence ID" value="TDQ36521.1"/>
    <property type="molecule type" value="Genomic_DNA"/>
</dbReference>
<evidence type="ECO:0000256" key="10">
    <source>
        <dbReference type="PROSITE-ProRule" id="PRU01360"/>
    </source>
</evidence>
<evidence type="ECO:0000259" key="15">
    <source>
        <dbReference type="Pfam" id="PF00593"/>
    </source>
</evidence>
<comment type="caution">
    <text evidence="17">The sequence shown here is derived from an EMBL/GenBank/DDBJ whole genome shotgun (WGS) entry which is preliminary data.</text>
</comment>
<dbReference type="InterPro" id="IPR012910">
    <property type="entry name" value="Plug_dom"/>
</dbReference>
<dbReference type="RefSeq" id="WP_101496063.1">
    <property type="nucleotide sequence ID" value="NZ_LNJZ01000003.1"/>
</dbReference>
<keyword evidence="9 10" id="KW-0998">Cell outer membrane</keyword>
<accession>A0A4R6TTA6</accession>
<name>A0A4R6TTA6_9GAMM</name>
<evidence type="ECO:0000259" key="16">
    <source>
        <dbReference type="Pfam" id="PF07715"/>
    </source>
</evidence>
<keyword evidence="6" id="KW-0406">Ion transport</keyword>
<dbReference type="Gene3D" id="2.170.130.10">
    <property type="entry name" value="TonB-dependent receptor, plug domain"/>
    <property type="match status" value="1"/>
</dbReference>
<feature type="signal peptide" evidence="14">
    <location>
        <begin position="1"/>
        <end position="21"/>
    </location>
</feature>
<feature type="domain" description="TonB-dependent receptor-like beta-barrel" evidence="15">
    <location>
        <begin position="240"/>
        <end position="608"/>
    </location>
</feature>
<dbReference type="PROSITE" id="PS01156">
    <property type="entry name" value="TONB_DEPENDENT_REC_2"/>
    <property type="match status" value="1"/>
</dbReference>
<evidence type="ECO:0000256" key="4">
    <source>
        <dbReference type="ARBA" id="ARBA00022692"/>
    </source>
</evidence>
<evidence type="ECO:0000256" key="13">
    <source>
        <dbReference type="SAM" id="MobiDB-lite"/>
    </source>
</evidence>
<feature type="chain" id="PRO_5020891875" evidence="14">
    <location>
        <begin position="22"/>
        <end position="637"/>
    </location>
</feature>
<dbReference type="PANTHER" id="PTHR30069">
    <property type="entry name" value="TONB-DEPENDENT OUTER MEMBRANE RECEPTOR"/>
    <property type="match status" value="1"/>
</dbReference>
<feature type="short sequence motif" description="TonB C-terminal box" evidence="11">
    <location>
        <begin position="620"/>
        <end position="637"/>
    </location>
</feature>
<keyword evidence="8 10" id="KW-0472">Membrane</keyword>
<feature type="region of interest" description="Disordered" evidence="13">
    <location>
        <begin position="203"/>
        <end position="234"/>
    </location>
</feature>
<comment type="subcellular location">
    <subcellularLocation>
        <location evidence="1 10">Cell outer membrane</location>
        <topology evidence="1 10">Multi-pass membrane protein</topology>
    </subcellularLocation>
</comment>
<dbReference type="GO" id="GO:0015344">
    <property type="term" value="F:siderophore uptake transmembrane transporter activity"/>
    <property type="evidence" value="ECO:0007669"/>
    <property type="project" value="TreeGrafter"/>
</dbReference>
<keyword evidence="2 10" id="KW-0813">Transport</keyword>
<dbReference type="PANTHER" id="PTHR30069:SF53">
    <property type="entry name" value="COLICIN I RECEPTOR-RELATED"/>
    <property type="match status" value="1"/>
</dbReference>
<dbReference type="SUPFAM" id="SSF56935">
    <property type="entry name" value="Porins"/>
    <property type="match status" value="1"/>
</dbReference>
<dbReference type="Pfam" id="PF00593">
    <property type="entry name" value="TonB_dep_Rec_b-barrel"/>
    <property type="match status" value="1"/>
</dbReference>
<gene>
    <name evidence="17" type="ORF">DFQ45_11268</name>
</gene>
<dbReference type="InterPro" id="IPR010917">
    <property type="entry name" value="TonB_rcpt_CS"/>
</dbReference>
<comment type="similarity">
    <text evidence="10 12">Belongs to the TonB-dependent receptor family.</text>
</comment>
<feature type="domain" description="TonB-dependent receptor plug" evidence="16">
    <location>
        <begin position="41"/>
        <end position="150"/>
    </location>
</feature>
<evidence type="ECO:0000256" key="12">
    <source>
        <dbReference type="RuleBase" id="RU003357"/>
    </source>
</evidence>
<keyword evidence="3 10" id="KW-1134">Transmembrane beta strand</keyword>
<evidence type="ECO:0000256" key="5">
    <source>
        <dbReference type="ARBA" id="ARBA00022729"/>
    </source>
</evidence>
<dbReference type="InterPro" id="IPR039426">
    <property type="entry name" value="TonB-dep_rcpt-like"/>
</dbReference>
<evidence type="ECO:0000256" key="2">
    <source>
        <dbReference type="ARBA" id="ARBA00022448"/>
    </source>
</evidence>
<dbReference type="InterPro" id="IPR036942">
    <property type="entry name" value="Beta-barrel_TonB_sf"/>
</dbReference>
<dbReference type="OrthoDB" id="9764669at2"/>
<dbReference type="CDD" id="cd01347">
    <property type="entry name" value="ligand_gated_channel"/>
    <property type="match status" value="1"/>
</dbReference>
<evidence type="ECO:0000256" key="14">
    <source>
        <dbReference type="SAM" id="SignalP"/>
    </source>
</evidence>
<evidence type="ECO:0000256" key="8">
    <source>
        <dbReference type="ARBA" id="ARBA00023136"/>
    </source>
</evidence>
<evidence type="ECO:0000256" key="9">
    <source>
        <dbReference type="ARBA" id="ARBA00023237"/>
    </source>
</evidence>
<sequence length="637" mass="70608">MRKSAFTLACCVAAVSQPAWAAQMAELDSTVVTATRSEHNLSSAPASVTVITAEQIKASGAGNLLEAVRMAPGITLNGRGVGGRKTLSIRGAEDRHTLVLVNGKRISSTDDTIGHSDYQYGWVAMDQIERIEIVRGPMSALYGSEAVGGVINIITKGPQKNWSGSLSARGDIQKGSGGNGHVLSARVGGGLGEMFDLQLAVEQLRRSPTPRKEDRRLSDMEGHDRENGSLQLGFTPVEGQRFQLDLLHSNEDLDRHQNTRGAAPFYLDTYTLERRQQSVSWQADWTHATTELRYGKATFDVSNKRNNGVAPTRDQRLEDKTWDGNVAFALGSRHALTLGAEHREEYLENAGLLGGSDDVTHKALYVQDEISLNDSLSLTLGARLDHHGIFGSETSPRAYLVWSVTPELTLKGGYGEAFRAPTLKQISPIYEGGEGPHTFYGNADIKPETSRSWELGADWRDDKSAYTATVFRNEIKDLIYTRLINKIGPRGFYQYDNISRARIHGLELSMVRDLGAGFSISNNLTWMDARDSDTRDRLTGRPELVITPMLNWQGESLTAQLEWQYTGRQWLTNSDSQLERVSGYSLFNLSAGYQVNDNFKLRSGVNNLRNLRLEDRSELYGYVEQPRTLWVGVEANF</sequence>
<evidence type="ECO:0000256" key="11">
    <source>
        <dbReference type="PROSITE-ProRule" id="PRU10144"/>
    </source>
</evidence>
<dbReference type="InterPro" id="IPR000531">
    <property type="entry name" value="Beta-barrel_TonB"/>
</dbReference>
<proteinExistence type="inferred from homology"/>
<dbReference type="PROSITE" id="PS52016">
    <property type="entry name" value="TONB_DEPENDENT_REC_3"/>
    <property type="match status" value="1"/>
</dbReference>
<dbReference type="AlphaFoldDB" id="A0A4R6TTA6"/>
<keyword evidence="4 10" id="KW-0812">Transmembrane</keyword>
<keyword evidence="17" id="KW-0675">Receptor</keyword>
<keyword evidence="5 14" id="KW-0732">Signal</keyword>
<feature type="compositionally biased region" description="Basic and acidic residues" evidence="13">
    <location>
        <begin position="210"/>
        <end position="227"/>
    </location>
</feature>